<evidence type="ECO:0000256" key="1">
    <source>
        <dbReference type="ARBA" id="ARBA00004651"/>
    </source>
</evidence>
<keyword evidence="4" id="KW-0145">Chemotaxis</keyword>
<proteinExistence type="inferred from homology"/>
<keyword evidence="2" id="KW-1003">Cell membrane</keyword>
<dbReference type="Pfam" id="PF00015">
    <property type="entry name" value="MCPsignal"/>
    <property type="match status" value="1"/>
</dbReference>
<dbReference type="Gene3D" id="1.10.287.950">
    <property type="entry name" value="Methyl-accepting chemotaxis protein"/>
    <property type="match status" value="1"/>
</dbReference>
<dbReference type="SUPFAM" id="SSF58104">
    <property type="entry name" value="Methyl-accepting chemotaxis protein (MCP) signaling domain"/>
    <property type="match status" value="1"/>
</dbReference>
<protein>
    <submittedName>
        <fullName evidence="14">Methyl-accepting chemotaxis protein</fullName>
    </submittedName>
</protein>
<dbReference type="PANTHER" id="PTHR32089">
    <property type="entry name" value="METHYL-ACCEPTING CHEMOTAXIS PROTEIN MCPB"/>
    <property type="match status" value="1"/>
</dbReference>
<keyword evidence="6 11" id="KW-1133">Transmembrane helix</keyword>
<accession>A0A0D5XY99</accession>
<dbReference type="CDD" id="cd12913">
    <property type="entry name" value="PDC1_MCP_like"/>
    <property type="match status" value="1"/>
</dbReference>
<evidence type="ECO:0000256" key="6">
    <source>
        <dbReference type="ARBA" id="ARBA00022989"/>
    </source>
</evidence>
<dbReference type="Pfam" id="PF00672">
    <property type="entry name" value="HAMP"/>
    <property type="match status" value="1"/>
</dbReference>
<evidence type="ECO:0000256" key="11">
    <source>
        <dbReference type="SAM" id="Phobius"/>
    </source>
</evidence>
<evidence type="ECO:0000256" key="5">
    <source>
        <dbReference type="ARBA" id="ARBA00022692"/>
    </source>
</evidence>
<dbReference type="KEGG" id="pcz:PCL1606_22450"/>
<dbReference type="Pfam" id="PF22673">
    <property type="entry name" value="MCP-like_PDC_1"/>
    <property type="match status" value="1"/>
</dbReference>
<dbReference type="InterPro" id="IPR004089">
    <property type="entry name" value="MCPsignal_dom"/>
</dbReference>
<dbReference type="EMBL" id="CP011110">
    <property type="protein sequence ID" value="AKA23697.1"/>
    <property type="molecule type" value="Genomic_DNA"/>
</dbReference>
<dbReference type="CDD" id="cd11386">
    <property type="entry name" value="MCP_signal"/>
    <property type="match status" value="1"/>
</dbReference>
<dbReference type="FunFam" id="1.10.287.950:FF:000001">
    <property type="entry name" value="Methyl-accepting chemotaxis sensory transducer"/>
    <property type="match status" value="1"/>
</dbReference>
<evidence type="ECO:0000259" key="13">
    <source>
        <dbReference type="PROSITE" id="PS50885"/>
    </source>
</evidence>
<dbReference type="SMART" id="SM00304">
    <property type="entry name" value="HAMP"/>
    <property type="match status" value="1"/>
</dbReference>
<evidence type="ECO:0000256" key="3">
    <source>
        <dbReference type="ARBA" id="ARBA00022481"/>
    </source>
</evidence>
<dbReference type="PROSITE" id="PS50111">
    <property type="entry name" value="CHEMOTAXIS_TRANSDUC_2"/>
    <property type="match status" value="1"/>
</dbReference>
<gene>
    <name evidence="14" type="ORF">PCL1606_22450</name>
</gene>
<evidence type="ECO:0000256" key="2">
    <source>
        <dbReference type="ARBA" id="ARBA00022475"/>
    </source>
</evidence>
<feature type="domain" description="Methyl-accepting transducer" evidence="12">
    <location>
        <begin position="443"/>
        <end position="679"/>
    </location>
</feature>
<feature type="domain" description="HAMP" evidence="13">
    <location>
        <begin position="384"/>
        <end position="438"/>
    </location>
</feature>
<evidence type="ECO:0000313" key="14">
    <source>
        <dbReference type="EMBL" id="AKA23697.1"/>
    </source>
</evidence>
<name>A0A0D5XY99_9PSED</name>
<comment type="similarity">
    <text evidence="9">Belongs to the methyl-accepting chemotaxis (MCP) protein family.</text>
</comment>
<dbReference type="GO" id="GO:0006935">
    <property type="term" value="P:chemotaxis"/>
    <property type="evidence" value="ECO:0007669"/>
    <property type="project" value="UniProtKB-KW"/>
</dbReference>
<dbReference type="Proteomes" id="UP000032748">
    <property type="component" value="Chromosome"/>
</dbReference>
<comment type="subcellular location">
    <subcellularLocation>
        <location evidence="1">Cell membrane</location>
        <topology evidence="1">Multi-pass membrane protein</topology>
    </subcellularLocation>
</comment>
<organism evidence="14 15">
    <name type="scientific">Pseudomonas chlororaphis</name>
    <dbReference type="NCBI Taxonomy" id="587753"/>
    <lineage>
        <taxon>Bacteria</taxon>
        <taxon>Pseudomonadati</taxon>
        <taxon>Pseudomonadota</taxon>
        <taxon>Gammaproteobacteria</taxon>
        <taxon>Pseudomonadales</taxon>
        <taxon>Pseudomonadaceae</taxon>
        <taxon>Pseudomonas</taxon>
    </lineage>
</organism>
<dbReference type="Gene3D" id="1.10.8.500">
    <property type="entry name" value="HAMP domain in histidine kinase"/>
    <property type="match status" value="1"/>
</dbReference>
<keyword evidence="8 10" id="KW-0807">Transducer</keyword>
<dbReference type="GO" id="GO:0005886">
    <property type="term" value="C:plasma membrane"/>
    <property type="evidence" value="ECO:0007669"/>
    <property type="project" value="UniProtKB-SubCell"/>
</dbReference>
<dbReference type="GO" id="GO:0007165">
    <property type="term" value="P:signal transduction"/>
    <property type="evidence" value="ECO:0007669"/>
    <property type="project" value="UniProtKB-KW"/>
</dbReference>
<dbReference type="SMART" id="SM00283">
    <property type="entry name" value="MA"/>
    <property type="match status" value="1"/>
</dbReference>
<evidence type="ECO:0000256" key="7">
    <source>
        <dbReference type="ARBA" id="ARBA00023136"/>
    </source>
</evidence>
<evidence type="ECO:0000256" key="8">
    <source>
        <dbReference type="ARBA" id="ARBA00023224"/>
    </source>
</evidence>
<evidence type="ECO:0000256" key="9">
    <source>
        <dbReference type="ARBA" id="ARBA00029447"/>
    </source>
</evidence>
<keyword evidence="7 11" id="KW-0472">Membrane</keyword>
<dbReference type="PATRIC" id="fig|587753.10.peg.2240"/>
<evidence type="ECO:0000256" key="4">
    <source>
        <dbReference type="ARBA" id="ARBA00022500"/>
    </source>
</evidence>
<evidence type="ECO:0000259" key="12">
    <source>
        <dbReference type="PROSITE" id="PS50111"/>
    </source>
</evidence>
<dbReference type="Gene3D" id="3.30.450.20">
    <property type="entry name" value="PAS domain"/>
    <property type="match status" value="1"/>
</dbReference>
<keyword evidence="5 11" id="KW-0812">Transmembrane</keyword>
<dbReference type="PROSITE" id="PS50885">
    <property type="entry name" value="HAMP"/>
    <property type="match status" value="1"/>
</dbReference>
<evidence type="ECO:0000256" key="10">
    <source>
        <dbReference type="PROSITE-ProRule" id="PRU00284"/>
    </source>
</evidence>
<dbReference type="CDD" id="cd06225">
    <property type="entry name" value="HAMP"/>
    <property type="match status" value="1"/>
</dbReference>
<sequence>MSLGQLSIQWKITLLAGLCLAGIVTLLVGLSLYRMEHSSELVKASSMAMLNESAQARIEAQGEVQALGIRQQFMDAYQYGHGFSRQVLFLREQAEKRFLDAFDLREDLTRQVKSALQANPDLLGLSLVFEANALDGKDSLFSGQGELGSNDKGRFALYWSQPTPGQLTSMALPESDMSDTTTGPSGQSANAWFTCPRSTLKPCVIEPYFYVIDGQNVLMTSIVFPLLVDGKVIASLSVDINLNSLQSVSQQASKKLYDGQTAVSIISPVGLLAGHSADAGKLSQRLDQLDPANGAELIRRLSTSTQTQSLHNDSELKVLAPFTPIPGGKPWGVLLEVPERVLVGPAEALKSELDQSNNSGTLVELSLGLAAAVLGLLLVWLMARSVTRPILGVAHMLEDIASGEGDLTRRLAYDKKDELGQLAGWFNRFLDKLQPIIAEVKRSVQDARGTADQSSAIATQTSAGMEQQYRQVDQVATASHEMSATAQDVARSAAQAAQAARDADQATRQGLSVIDRTTSSIDHLAADMSTAMTQVEGLAANSEKIGTVLEVIRAIAEQTNLLALNAAIEAARAGEAGRGFAVVADEVRNLARRTQESVEETRQVIEELQSGTQEVVGSMGNSHRQAQGSVEQVGQAVIALRQIGDAVTVINDMNLQIASAAEEQSAVAEEINNNVATIRDVTESLSEQANESARVSQSLNSLANQQQGLMDQFRV</sequence>
<feature type="transmembrane region" description="Helical" evidence="11">
    <location>
        <begin position="12"/>
        <end position="33"/>
    </location>
</feature>
<dbReference type="OrthoDB" id="2489132at2"/>
<evidence type="ECO:0000313" key="15">
    <source>
        <dbReference type="Proteomes" id="UP000032748"/>
    </source>
</evidence>
<dbReference type="PANTHER" id="PTHR32089:SF120">
    <property type="entry name" value="METHYL-ACCEPTING CHEMOTAXIS PROTEIN TLPQ"/>
    <property type="match status" value="1"/>
</dbReference>
<dbReference type="AlphaFoldDB" id="A0A0D5XY99"/>
<reference evidence="14 15" key="1">
    <citation type="journal article" date="2015" name="Mol. Plant Microbe Interact.">
        <title>Comparative Genomic Analysis of Pseudomonas chlororaphis PCL1606 Reveals New Insight into Antifungal Compounds Involved in Biocontrol.</title>
        <authorList>
            <person name="Calderon C.E."/>
            <person name="Ramos C."/>
            <person name="de Vicente A."/>
            <person name="Cazorla F.M."/>
        </authorList>
    </citation>
    <scope>NUCLEOTIDE SEQUENCE [LARGE SCALE GENOMIC DNA]</scope>
    <source>
        <strain evidence="14 15">PCL1606</strain>
    </source>
</reference>
<keyword evidence="3" id="KW-0488">Methylation</keyword>
<dbReference type="InterPro" id="IPR003660">
    <property type="entry name" value="HAMP_dom"/>
</dbReference>